<feature type="transmembrane region" description="Helical" evidence="7">
    <location>
        <begin position="64"/>
        <end position="84"/>
    </location>
</feature>
<dbReference type="InterPro" id="IPR010201">
    <property type="entry name" value="HflK"/>
</dbReference>
<dbReference type="InterPro" id="IPR001107">
    <property type="entry name" value="Band_7"/>
</dbReference>
<dbReference type="InterPro" id="IPR020980">
    <property type="entry name" value="Membrane_HflK_N"/>
</dbReference>
<comment type="subcellular location">
    <subcellularLocation>
        <location evidence="1">Membrane</location>
    </subcellularLocation>
</comment>
<reference evidence="9" key="1">
    <citation type="submission" date="2018-06" db="EMBL/GenBank/DDBJ databases">
        <authorList>
            <person name="Zhirakovskaya E."/>
        </authorList>
    </citation>
    <scope>NUCLEOTIDE SEQUENCE</scope>
</reference>
<dbReference type="NCBIfam" id="TIGR01933">
    <property type="entry name" value="hflK"/>
    <property type="match status" value="1"/>
</dbReference>
<evidence type="ECO:0000256" key="1">
    <source>
        <dbReference type="ARBA" id="ARBA00004370"/>
    </source>
</evidence>
<dbReference type="GO" id="GO:0016020">
    <property type="term" value="C:membrane"/>
    <property type="evidence" value="ECO:0007669"/>
    <property type="project" value="UniProtKB-SubCell"/>
</dbReference>
<comment type="similarity">
    <text evidence="2">Belongs to the band 7/mec-2 family. HflK subfamily.</text>
</comment>
<dbReference type="InterPro" id="IPR036013">
    <property type="entry name" value="Band_7/SPFH_dom_sf"/>
</dbReference>
<evidence type="ECO:0000256" key="5">
    <source>
        <dbReference type="ARBA" id="ARBA00023136"/>
    </source>
</evidence>
<evidence type="ECO:0000256" key="7">
    <source>
        <dbReference type="SAM" id="Phobius"/>
    </source>
</evidence>
<dbReference type="EMBL" id="UOFF01000181">
    <property type="protein sequence ID" value="VAW56112.1"/>
    <property type="molecule type" value="Genomic_DNA"/>
</dbReference>
<accession>A0A3B0WXZ2</accession>
<dbReference type="SUPFAM" id="SSF117892">
    <property type="entry name" value="Band 7/SPFH domain"/>
    <property type="match status" value="1"/>
</dbReference>
<feature type="region of interest" description="Disordered" evidence="6">
    <location>
        <begin position="354"/>
        <end position="386"/>
    </location>
</feature>
<dbReference type="Pfam" id="PF01145">
    <property type="entry name" value="Band_7"/>
    <property type="match status" value="1"/>
</dbReference>
<dbReference type="SMART" id="SM00244">
    <property type="entry name" value="PHB"/>
    <property type="match status" value="1"/>
</dbReference>
<dbReference type="PANTHER" id="PTHR43327">
    <property type="entry name" value="STOMATIN-LIKE PROTEIN 2, MITOCHONDRIAL"/>
    <property type="match status" value="1"/>
</dbReference>
<keyword evidence="3 7" id="KW-0812">Transmembrane</keyword>
<feature type="region of interest" description="Disordered" evidence="6">
    <location>
        <begin position="1"/>
        <end position="30"/>
    </location>
</feature>
<keyword evidence="4 7" id="KW-1133">Transmembrane helix</keyword>
<dbReference type="Gene3D" id="3.30.479.30">
    <property type="entry name" value="Band 7 domain"/>
    <property type="match status" value="1"/>
</dbReference>
<evidence type="ECO:0000259" key="8">
    <source>
        <dbReference type="SMART" id="SM00244"/>
    </source>
</evidence>
<organism evidence="9">
    <name type="scientific">hydrothermal vent metagenome</name>
    <dbReference type="NCBI Taxonomy" id="652676"/>
    <lineage>
        <taxon>unclassified sequences</taxon>
        <taxon>metagenomes</taxon>
        <taxon>ecological metagenomes</taxon>
    </lineage>
</organism>
<evidence type="ECO:0000256" key="3">
    <source>
        <dbReference type="ARBA" id="ARBA00022692"/>
    </source>
</evidence>
<evidence type="ECO:0000256" key="4">
    <source>
        <dbReference type="ARBA" id="ARBA00022989"/>
    </source>
</evidence>
<keyword evidence="5 7" id="KW-0472">Membrane</keyword>
<protein>
    <submittedName>
        <fullName evidence="9">HflK protein</fullName>
    </submittedName>
</protein>
<name>A0A3B0WXZ2_9ZZZZ</name>
<dbReference type="CDD" id="cd03404">
    <property type="entry name" value="SPFH_HflK"/>
    <property type="match status" value="1"/>
</dbReference>
<dbReference type="AlphaFoldDB" id="A0A3B0WXZ2"/>
<feature type="compositionally biased region" description="Polar residues" evidence="6">
    <location>
        <begin position="365"/>
        <end position="377"/>
    </location>
</feature>
<gene>
    <name evidence="9" type="ORF">MNBD_GAMMA07-484</name>
</gene>
<dbReference type="PANTHER" id="PTHR43327:SF2">
    <property type="entry name" value="MODULATOR OF FTSH PROTEASE HFLK"/>
    <property type="match status" value="1"/>
</dbReference>
<proteinExistence type="inferred from homology"/>
<dbReference type="InterPro" id="IPR050710">
    <property type="entry name" value="Band7/mec-2_domain"/>
</dbReference>
<dbReference type="Pfam" id="PF12221">
    <property type="entry name" value="HflK_N"/>
    <property type="match status" value="1"/>
</dbReference>
<evidence type="ECO:0000256" key="2">
    <source>
        <dbReference type="ARBA" id="ARBA00006971"/>
    </source>
</evidence>
<feature type="domain" description="Band 7" evidence="8">
    <location>
        <begin position="79"/>
        <end position="240"/>
    </location>
</feature>
<evidence type="ECO:0000313" key="9">
    <source>
        <dbReference type="EMBL" id="VAW56112.1"/>
    </source>
</evidence>
<sequence length="386" mass="42960">MAWNEPGGNKNKDPWGNRGGNNNGNDGPPDLDELFKKFMDKLNGLLGGSGRGSKGSSSGSNKTAIITLAIIGLIVWLFTGTYKIGEAERGVVLRFGAHAYTVESGLHWHIPTPIEKVLKVDVSNIHEYSLNGTMLTQDQNIIDIEITVQYQVGSAEDYFFNMRNPVRTLAEASESALRQHVGRSTMDYVFGDGREDIALSTQETIQQILESYKSGLQIVRVNMQEAKPPEEVKAAFDDVTKAVEDEDKLKNQAEAYRNEVLPTARGESAQMLEQAKAYKQEVVARAEGDAQRFTSLYTEYRKAPVITRDRMYIETVESVLSQTSKIMVDVDGGNSMIYLPLDKMLDNKEINPSTRQRAGRLINDARSTNFDTGNFDSRSSRSRGTR</sequence>
<evidence type="ECO:0000256" key="6">
    <source>
        <dbReference type="SAM" id="MobiDB-lite"/>
    </source>
</evidence>